<dbReference type="VEuPathDB" id="AmoebaDB:NfTy_063880"/>
<dbReference type="VEuPathDB" id="AmoebaDB:FDP41_003855"/>
<dbReference type="Proteomes" id="UP000444721">
    <property type="component" value="Unassembled WGS sequence"/>
</dbReference>
<evidence type="ECO:0000313" key="2">
    <source>
        <dbReference type="EMBL" id="KAF0977202.1"/>
    </source>
</evidence>
<name>A0A6A5BR58_NAEFO</name>
<proteinExistence type="predicted"/>
<accession>A0A6A5BR58</accession>
<protein>
    <submittedName>
        <fullName evidence="2">Uncharacterized protein</fullName>
    </submittedName>
</protein>
<reference evidence="2 3" key="1">
    <citation type="journal article" date="2019" name="Sci. Rep.">
        <title>Nanopore sequencing improves the draft genome of the human pathogenic amoeba Naegleria fowleri.</title>
        <authorList>
            <person name="Liechti N."/>
            <person name="Schurch N."/>
            <person name="Bruggmann R."/>
            <person name="Wittwer M."/>
        </authorList>
    </citation>
    <scope>NUCLEOTIDE SEQUENCE [LARGE SCALE GENOMIC DNA]</scope>
    <source>
        <strain evidence="2 3">ATCC 30894</strain>
    </source>
</reference>
<dbReference type="GeneID" id="68111073"/>
<dbReference type="AlphaFoldDB" id="A0A6A5BR58"/>
<sequence length="152" mass="18545">MKDISLFQHHPSHSSSSTTTPTTISRKWYNINFRSPYVKYLLPLSLLGFITCYHKEYLRWEWHQFETSRRKRQRFLANNEYFQKYQTRPPGYTGSLEDLFEQREPVDFLRRVLFRIKLFIMKHESKLDPFLNTGDDVENRMKAYEALLKKRQ</sequence>
<comment type="caution">
    <text evidence="2">The sequence shown here is derived from an EMBL/GenBank/DDBJ whole genome shotgun (WGS) entry which is preliminary data.</text>
</comment>
<gene>
    <name evidence="2" type="ORF">FDP41_003855</name>
</gene>
<organism evidence="2 3">
    <name type="scientific">Naegleria fowleri</name>
    <name type="common">Brain eating amoeba</name>
    <dbReference type="NCBI Taxonomy" id="5763"/>
    <lineage>
        <taxon>Eukaryota</taxon>
        <taxon>Discoba</taxon>
        <taxon>Heterolobosea</taxon>
        <taxon>Tetramitia</taxon>
        <taxon>Eutetramitia</taxon>
        <taxon>Vahlkampfiidae</taxon>
        <taxon>Naegleria</taxon>
    </lineage>
</organism>
<dbReference type="EMBL" id="VFQX01000035">
    <property type="protein sequence ID" value="KAF0977202.1"/>
    <property type="molecule type" value="Genomic_DNA"/>
</dbReference>
<dbReference type="VEuPathDB" id="AmoebaDB:NF0017610"/>
<feature type="region of interest" description="Disordered" evidence="1">
    <location>
        <begin position="1"/>
        <end position="21"/>
    </location>
</feature>
<evidence type="ECO:0000256" key="1">
    <source>
        <dbReference type="SAM" id="MobiDB-lite"/>
    </source>
</evidence>
<evidence type="ECO:0000313" key="3">
    <source>
        <dbReference type="Proteomes" id="UP000444721"/>
    </source>
</evidence>
<dbReference type="RefSeq" id="XP_044561915.1">
    <property type="nucleotide sequence ID" value="XM_044707205.1"/>
</dbReference>
<keyword evidence="3" id="KW-1185">Reference proteome</keyword>
<dbReference type="OrthoDB" id="10307218at2759"/>